<feature type="coiled-coil region" evidence="1">
    <location>
        <begin position="11"/>
        <end position="38"/>
    </location>
</feature>
<dbReference type="Gene3D" id="1.25.40.10">
    <property type="entry name" value="Tetratricopeptide repeat domain"/>
    <property type="match status" value="1"/>
</dbReference>
<evidence type="ECO:0000313" key="3">
    <source>
        <dbReference type="Proteomes" id="UP000620559"/>
    </source>
</evidence>
<organism evidence="2 3">
    <name type="scientific">Plectonema cf. radiosum LEGE 06105</name>
    <dbReference type="NCBI Taxonomy" id="945769"/>
    <lineage>
        <taxon>Bacteria</taxon>
        <taxon>Bacillati</taxon>
        <taxon>Cyanobacteriota</taxon>
        <taxon>Cyanophyceae</taxon>
        <taxon>Oscillatoriophycideae</taxon>
        <taxon>Oscillatoriales</taxon>
        <taxon>Microcoleaceae</taxon>
        <taxon>Plectonema</taxon>
    </lineage>
</organism>
<evidence type="ECO:0000313" key="2">
    <source>
        <dbReference type="EMBL" id="MBE9215960.1"/>
    </source>
</evidence>
<dbReference type="Proteomes" id="UP000620559">
    <property type="component" value="Unassembled WGS sequence"/>
</dbReference>
<reference evidence="2" key="1">
    <citation type="submission" date="2020-10" db="EMBL/GenBank/DDBJ databases">
        <authorList>
            <person name="Castelo-Branco R."/>
            <person name="Eusebio N."/>
            <person name="Adriana R."/>
            <person name="Vieira A."/>
            <person name="Brugerolle De Fraissinette N."/>
            <person name="Rezende De Castro R."/>
            <person name="Schneider M.P."/>
            <person name="Vasconcelos V."/>
            <person name="Leao P.N."/>
        </authorList>
    </citation>
    <scope>NUCLEOTIDE SEQUENCE</scope>
    <source>
        <strain evidence="2">LEGE 06105</strain>
    </source>
</reference>
<keyword evidence="3" id="KW-1185">Reference proteome</keyword>
<evidence type="ECO:0008006" key="4">
    <source>
        <dbReference type="Google" id="ProtNLM"/>
    </source>
</evidence>
<dbReference type="AlphaFoldDB" id="A0A8J7F842"/>
<sequence>MNIQNENFELYNDYESRIEQYKQELEKAIEQNPNSINRKIYYQLKNVQTALELTDEAVAVAYTSLGNDLKQQDYPNTEVISIFEEAIRINSKVAAAYTALGTILYKQGNKEKAIKKLEIARSLFMEQGMATEADRIQQSIEELHKSNNFLSRITRFLISSREMPQQQGDGQLDEMNRRVARMEKRPNNYYQGDIVSQKSDYTFNNSKFGGGFAGTGGTQSGGTLYDYSSNPSLTEAATKIQELLQQLEATNPTTTSANKRAVVNQAIEAIENNTTLKATVIAALNASGTEALKTAINHPLAKNMMSFIEELVD</sequence>
<comment type="caution">
    <text evidence="2">The sequence shown here is derived from an EMBL/GenBank/DDBJ whole genome shotgun (WGS) entry which is preliminary data.</text>
</comment>
<keyword evidence="1" id="KW-0175">Coiled coil</keyword>
<name>A0A8J7F842_9CYAN</name>
<proteinExistence type="predicted"/>
<dbReference type="EMBL" id="JADEWL010000128">
    <property type="protein sequence ID" value="MBE9215960.1"/>
    <property type="molecule type" value="Genomic_DNA"/>
</dbReference>
<dbReference type="RefSeq" id="WP_193924266.1">
    <property type="nucleotide sequence ID" value="NZ_JADEWL010000128.1"/>
</dbReference>
<accession>A0A8J7F842</accession>
<dbReference type="SUPFAM" id="SSF48452">
    <property type="entry name" value="TPR-like"/>
    <property type="match status" value="1"/>
</dbReference>
<gene>
    <name evidence="2" type="ORF">IQ247_25420</name>
</gene>
<protein>
    <recommendedName>
        <fullName evidence="4">Tetratricopeptide repeat protein</fullName>
    </recommendedName>
</protein>
<dbReference type="InterPro" id="IPR011990">
    <property type="entry name" value="TPR-like_helical_dom_sf"/>
</dbReference>
<evidence type="ECO:0000256" key="1">
    <source>
        <dbReference type="SAM" id="Coils"/>
    </source>
</evidence>